<evidence type="ECO:0000313" key="5">
    <source>
        <dbReference type="Proteomes" id="UP000245410"/>
    </source>
</evidence>
<feature type="compositionally biased region" description="Polar residues" evidence="1">
    <location>
        <begin position="238"/>
        <end position="250"/>
    </location>
</feature>
<protein>
    <submittedName>
        <fullName evidence="4">Alginate lyase</fullName>
    </submittedName>
</protein>
<dbReference type="Proteomes" id="UP000245410">
    <property type="component" value="Unassembled WGS sequence"/>
</dbReference>
<dbReference type="GO" id="GO:0016829">
    <property type="term" value="F:lyase activity"/>
    <property type="evidence" value="ECO:0007669"/>
    <property type="project" value="UniProtKB-KW"/>
</dbReference>
<dbReference type="Gene3D" id="2.60.120.200">
    <property type="match status" value="1"/>
</dbReference>
<dbReference type="SUPFAM" id="SSF49899">
    <property type="entry name" value="Concanavalin A-like lectins/glucanases"/>
    <property type="match status" value="1"/>
</dbReference>
<evidence type="ECO:0000313" key="4">
    <source>
        <dbReference type="EMBL" id="PWR11688.1"/>
    </source>
</evidence>
<dbReference type="SUPFAM" id="SSF49785">
    <property type="entry name" value="Galactose-binding domain-like"/>
    <property type="match status" value="1"/>
</dbReference>
<organism evidence="4 5">
    <name type="scientific">Micromonospora acroterricola</name>
    <dbReference type="NCBI Taxonomy" id="2202421"/>
    <lineage>
        <taxon>Bacteria</taxon>
        <taxon>Bacillati</taxon>
        <taxon>Actinomycetota</taxon>
        <taxon>Actinomycetes</taxon>
        <taxon>Micromonosporales</taxon>
        <taxon>Micromonosporaceae</taxon>
        <taxon>Micromonospora</taxon>
    </lineage>
</organism>
<keyword evidence="4" id="KW-0456">Lyase</keyword>
<evidence type="ECO:0000256" key="1">
    <source>
        <dbReference type="SAM" id="MobiDB-lite"/>
    </source>
</evidence>
<feature type="chain" id="PRO_5016326944" evidence="2">
    <location>
        <begin position="27"/>
        <end position="384"/>
    </location>
</feature>
<sequence length="384" mass="40748">MRRTVIFALPMALLGVILIGAPAAHAASVLPVAAVAASGHDGNVPANTLDGDLSTRWSAEGDGSWIRFDLGSSAQVGSVGVAWHQGDTRRSTFQVQISTDASSWTTIVAQRESSGTSLQLETYDFSDRATRYVRIVGYGNTSNEWNSITEARIYGPDGGGGGSCAVPADVLDLTNWKITLPTGPSENPTEVKQPALDGYQVSPWFVTADSCRAVQFRAAVNGVTTSGSGYPRSELREMTNNGTSNASWSSTSGTHTLVVDGAFTALPANKPHAVIAQIHDGDDDVTVFRLEGSSLYITNGDTTHHKLVTSNYQLGTRFQAKFVASGGQVRAYYNNTLQTTIGKSFSGAYFKAGAYTQANCTNSSPCSSTNYSQTLLYNVTVTHS</sequence>
<keyword evidence="2" id="KW-0732">Signal</keyword>
<dbReference type="InterPro" id="IPR013320">
    <property type="entry name" value="ConA-like_dom_sf"/>
</dbReference>
<dbReference type="InterPro" id="IPR000421">
    <property type="entry name" value="FA58C"/>
</dbReference>
<dbReference type="OrthoDB" id="273319at2"/>
<evidence type="ECO:0000259" key="3">
    <source>
        <dbReference type="PROSITE" id="PS50022"/>
    </source>
</evidence>
<dbReference type="Gene3D" id="2.60.120.260">
    <property type="entry name" value="Galactose-binding domain-like"/>
    <property type="match status" value="1"/>
</dbReference>
<proteinExistence type="predicted"/>
<accession>A0A317D9Z5</accession>
<dbReference type="AlphaFoldDB" id="A0A317D9Z5"/>
<dbReference type="InterPro" id="IPR008979">
    <property type="entry name" value="Galactose-bd-like_sf"/>
</dbReference>
<evidence type="ECO:0000256" key="2">
    <source>
        <dbReference type="SAM" id="SignalP"/>
    </source>
</evidence>
<name>A0A317D9Z5_9ACTN</name>
<dbReference type="Pfam" id="PF00754">
    <property type="entry name" value="F5_F8_type_C"/>
    <property type="match status" value="1"/>
</dbReference>
<comment type="caution">
    <text evidence="4">The sequence shown here is derived from an EMBL/GenBank/DDBJ whole genome shotgun (WGS) entry which is preliminary data.</text>
</comment>
<dbReference type="PROSITE" id="PS50022">
    <property type="entry name" value="FA58C_3"/>
    <property type="match status" value="1"/>
</dbReference>
<keyword evidence="5" id="KW-1185">Reference proteome</keyword>
<dbReference type="InterPro" id="IPR014895">
    <property type="entry name" value="Alginate_lyase_2"/>
</dbReference>
<gene>
    <name evidence="4" type="ORF">DKT68_05000</name>
</gene>
<dbReference type="EMBL" id="QGKR01000128">
    <property type="protein sequence ID" value="PWR11688.1"/>
    <property type="molecule type" value="Genomic_DNA"/>
</dbReference>
<reference evidence="4 5" key="1">
    <citation type="submission" date="2018-05" db="EMBL/GenBank/DDBJ databases">
        <title>Micromonospora atacamensis sp. nov., a novel actinobacteria isolated from high altitude Atacama Desert soil.</title>
        <authorList>
            <person name="Carro L."/>
            <person name="Golinska P."/>
            <person name="Klenk H.-P."/>
            <person name="Goodfellow M."/>
        </authorList>
    </citation>
    <scope>NUCLEOTIDE SEQUENCE [LARGE SCALE GENOMIC DNA]</scope>
    <source>
        <strain evidence="4 5">5R2A7</strain>
    </source>
</reference>
<feature type="region of interest" description="Disordered" evidence="1">
    <location>
        <begin position="231"/>
        <end position="250"/>
    </location>
</feature>
<feature type="signal peptide" evidence="2">
    <location>
        <begin position="1"/>
        <end position="26"/>
    </location>
</feature>
<feature type="domain" description="F5/8 type C" evidence="3">
    <location>
        <begin position="14"/>
        <end position="156"/>
    </location>
</feature>
<dbReference type="Pfam" id="PF08787">
    <property type="entry name" value="Alginate_lyase2"/>
    <property type="match status" value="1"/>
</dbReference>